<keyword evidence="3" id="KW-1185">Reference proteome</keyword>
<reference evidence="2" key="1">
    <citation type="submission" date="2009-09" db="EMBL/GenBank/DDBJ databases">
        <authorList>
            <person name="Weinstock G."/>
            <person name="Sodergren E."/>
            <person name="Clifton S."/>
            <person name="Fulton L."/>
            <person name="Fulton B."/>
            <person name="Courtney L."/>
            <person name="Fronick C."/>
            <person name="Harrison M."/>
            <person name="Strong C."/>
            <person name="Farmer C."/>
            <person name="Delahaunty K."/>
            <person name="Markovic C."/>
            <person name="Hall O."/>
            <person name="Minx P."/>
            <person name="Tomlinson C."/>
            <person name="Mitreva M."/>
            <person name="Nelson J."/>
            <person name="Hou S."/>
            <person name="Wollam A."/>
            <person name="Pepin K.H."/>
            <person name="Johnson M."/>
            <person name="Bhonagiri V."/>
            <person name="Nash W.E."/>
            <person name="Warren W."/>
            <person name="Chinwalla A."/>
            <person name="Mardis E.R."/>
            <person name="Wilson R.K."/>
        </authorList>
    </citation>
    <scope>NUCLEOTIDE SEQUENCE [LARGE SCALE GENOMIC DNA]</scope>
    <source>
        <strain evidence="2">DSM 20583</strain>
    </source>
</reference>
<gene>
    <name evidence="2" type="ORF">BLAHAN_06503</name>
</gene>
<dbReference type="SUPFAM" id="SSF53649">
    <property type="entry name" value="Alkaline phosphatase-like"/>
    <property type="match status" value="1"/>
</dbReference>
<dbReference type="InterPro" id="IPR017850">
    <property type="entry name" value="Alkaline_phosphatase_core_sf"/>
</dbReference>
<dbReference type="EMBL" id="ABYU02000031">
    <property type="protein sequence ID" value="EEX20815.1"/>
    <property type="molecule type" value="Genomic_DNA"/>
</dbReference>
<dbReference type="Gene3D" id="3.40.720.10">
    <property type="entry name" value="Alkaline Phosphatase, subunit A"/>
    <property type="match status" value="1"/>
</dbReference>
<feature type="domain" description="N-sulphoglucosamine sulphohydrolase C-terminal" evidence="1">
    <location>
        <begin position="21"/>
        <end position="75"/>
    </location>
</feature>
<dbReference type="InterPro" id="IPR032506">
    <property type="entry name" value="SGSH_C"/>
</dbReference>
<feature type="non-terminal residue" evidence="2">
    <location>
        <position position="1"/>
    </location>
</feature>
<dbReference type="Pfam" id="PF16347">
    <property type="entry name" value="SGSH_C"/>
    <property type="match status" value="1"/>
</dbReference>
<dbReference type="AlphaFoldDB" id="C9LAQ0"/>
<evidence type="ECO:0000313" key="3">
    <source>
        <dbReference type="Proteomes" id="UP000003755"/>
    </source>
</evidence>
<evidence type="ECO:0000259" key="1">
    <source>
        <dbReference type="Pfam" id="PF16347"/>
    </source>
</evidence>
<name>C9LAQ0_BLAHA</name>
<accession>C9LAQ0</accession>
<comment type="caution">
    <text evidence="2">The sequence shown here is derived from an EMBL/GenBank/DDBJ whole genome shotgun (WGS) entry which is preliminary data.</text>
</comment>
<protein>
    <recommendedName>
        <fullName evidence="1">N-sulphoglucosamine sulphohydrolase C-terminal domain-containing protein</fullName>
    </recommendedName>
</protein>
<dbReference type="RefSeq" id="WP_003023084.1">
    <property type="nucleotide sequence ID" value="NZ_GG698590.1"/>
</dbReference>
<dbReference type="Proteomes" id="UP000003755">
    <property type="component" value="Unassembled WGS sequence"/>
</dbReference>
<evidence type="ECO:0000313" key="2">
    <source>
        <dbReference type="EMBL" id="EEX20815.1"/>
    </source>
</evidence>
<sequence length="84" mass="10154">DYVFMEFGRYEVDHDGFGGYQPLRGAFDGRYKMVINLMTSDELYDLQEEPQEMKNLINEPGYDEIRKRLHEAILNHMYNTRDWK</sequence>
<organism evidence="2 3">
    <name type="scientific">Blautia hansenii DSM 20583</name>
    <dbReference type="NCBI Taxonomy" id="537007"/>
    <lineage>
        <taxon>Bacteria</taxon>
        <taxon>Bacillati</taxon>
        <taxon>Bacillota</taxon>
        <taxon>Clostridia</taxon>
        <taxon>Lachnospirales</taxon>
        <taxon>Lachnospiraceae</taxon>
        <taxon>Blautia</taxon>
    </lineage>
</organism>
<dbReference type="eggNOG" id="COG3119">
    <property type="taxonomic scope" value="Bacteria"/>
</dbReference>
<proteinExistence type="predicted"/>
<dbReference type="HOGENOM" id="CLU_2532571_0_0_9"/>